<organism evidence="1">
    <name type="scientific">uncultured Prevotella sp</name>
    <dbReference type="NCBI Taxonomy" id="159272"/>
    <lineage>
        <taxon>Bacteria</taxon>
        <taxon>Pseudomonadati</taxon>
        <taxon>Bacteroidota</taxon>
        <taxon>Bacteroidia</taxon>
        <taxon>Bacteroidales</taxon>
        <taxon>Prevotellaceae</taxon>
        <taxon>Prevotella</taxon>
        <taxon>environmental samples</taxon>
    </lineage>
</organism>
<proteinExistence type="predicted"/>
<name>A0A6G8F1S7_9BACT</name>
<dbReference type="AlphaFoldDB" id="A0A6G8F1S7"/>
<dbReference type="SUPFAM" id="SSF82171">
    <property type="entry name" value="DPP6 N-terminal domain-like"/>
    <property type="match status" value="1"/>
</dbReference>
<gene>
    <name evidence="1" type="ORF">Prevot485_3120</name>
</gene>
<accession>A0A6G8F1S7</accession>
<evidence type="ECO:0000313" key="1">
    <source>
        <dbReference type="EMBL" id="QIM10213.1"/>
    </source>
</evidence>
<sequence length="527" mass="59157">MLTMTVVGAKGENSIIMFNVDDLDNADYSYRTLLTLADSNLSQFRFSSDGTMLIGCSYYTGVSNVWAVGIDDGRMRLLSNTRTGLFAPYLMASDTVYAMQFSRDGLTPVRFPYKEITDCNSVDFLGQKAYEANLHTASLVNIGSGAKDAAFSDIYDSITLYRPMRETVFQGAYPDISGFTDLSAWNNVTPVLGYDFTFSDPLGLNTINLSAGMSPWSNNPWKNRFHFAAEWKYQAWRFTASWNKTDFYDLFGPTRTSRKGYEAGVEYKSEYTMQFPFKWYWKVAANTYGDMDALPMFQNVTVDDGISSFHTASFTVGTSKTRTSLGGTMPEQGYECELNGYTYLADGKFFPSLVLSLDEGVLLPFMRNTSGWLRMAVGQNFGDRTSSFGNEYFGGFRNNYVDHGDICRFRNINAMPGTDIDGIAAQSFCKATGEINFQPIRFRNTGLPYLYPTYAQLSLFATDLFANPWGKGHFNNFVSIGGQMNVEIMLFNYMKTTWSFGYARCFSQKASGKPASSGEWLLTLKLL</sequence>
<dbReference type="EMBL" id="MN990733">
    <property type="protein sequence ID" value="QIM10213.1"/>
    <property type="molecule type" value="Genomic_DNA"/>
</dbReference>
<protein>
    <submittedName>
        <fullName evidence="1">Uncharacterized protein</fullName>
    </submittedName>
</protein>
<reference evidence="1" key="1">
    <citation type="journal article" date="2020" name="J. ISSAAS">
        <title>Lactobacilli and other gastrointestinal microbiota of Peromyscus leucopus, reservoir host for agents of Lyme disease and other zoonoses in North America.</title>
        <authorList>
            <person name="Milovic A."/>
            <person name="Bassam K."/>
            <person name="Shao H."/>
            <person name="Chatzistamou I."/>
            <person name="Tufts D.M."/>
            <person name="Diuk-Wasser M."/>
            <person name="Barbour A.G."/>
        </authorList>
    </citation>
    <scope>NUCLEOTIDE SEQUENCE</scope>
    <source>
        <strain evidence="1">LL70</strain>
    </source>
</reference>